<dbReference type="EMBL" id="BARS01016300">
    <property type="protein sequence ID" value="GAF86406.1"/>
    <property type="molecule type" value="Genomic_DNA"/>
</dbReference>
<reference evidence="1" key="1">
    <citation type="journal article" date="2014" name="Front. Microbiol.">
        <title>High frequency of phylogenetically diverse reductive dehalogenase-homologous genes in deep subseafloor sedimentary metagenomes.</title>
        <authorList>
            <person name="Kawai M."/>
            <person name="Futagami T."/>
            <person name="Toyoda A."/>
            <person name="Takaki Y."/>
            <person name="Nishi S."/>
            <person name="Hori S."/>
            <person name="Arai W."/>
            <person name="Tsubouchi T."/>
            <person name="Morono Y."/>
            <person name="Uchiyama I."/>
            <person name="Ito T."/>
            <person name="Fujiyama A."/>
            <person name="Inagaki F."/>
            <person name="Takami H."/>
        </authorList>
    </citation>
    <scope>NUCLEOTIDE SEQUENCE</scope>
    <source>
        <strain evidence="1">Expedition CK06-06</strain>
    </source>
</reference>
<proteinExistence type="predicted"/>
<protein>
    <submittedName>
        <fullName evidence="1">Uncharacterized protein</fullName>
    </submittedName>
</protein>
<comment type="caution">
    <text evidence="1">The sequence shown here is derived from an EMBL/GenBank/DDBJ whole genome shotgun (WGS) entry which is preliminary data.</text>
</comment>
<accession>X0TGH0</accession>
<evidence type="ECO:0000313" key="1">
    <source>
        <dbReference type="EMBL" id="GAF86406.1"/>
    </source>
</evidence>
<sequence>MNNFKLISKKETSNIYSVNINGKLVNIEISNDGKILNCDNNSEVASGIKSNIEFGA</sequence>
<dbReference type="AlphaFoldDB" id="X0TGH0"/>
<organism evidence="1">
    <name type="scientific">marine sediment metagenome</name>
    <dbReference type="NCBI Taxonomy" id="412755"/>
    <lineage>
        <taxon>unclassified sequences</taxon>
        <taxon>metagenomes</taxon>
        <taxon>ecological metagenomes</taxon>
    </lineage>
</organism>
<name>X0TGH0_9ZZZZ</name>
<gene>
    <name evidence="1" type="ORF">S01H1_26849</name>
</gene>